<reference evidence="1" key="1">
    <citation type="submission" date="2020-04" db="EMBL/GenBank/DDBJ databases">
        <authorList>
            <person name="Alioto T."/>
            <person name="Alioto T."/>
            <person name="Gomez Garrido J."/>
        </authorList>
    </citation>
    <scope>NUCLEOTIDE SEQUENCE</scope>
    <source>
        <strain evidence="1">A484AB</strain>
    </source>
</reference>
<name>A0A7D9EJ17_PARCT</name>
<dbReference type="InterPro" id="IPR029160">
    <property type="entry name" value="UQCC4"/>
</dbReference>
<dbReference type="EMBL" id="CACRXK020006391">
    <property type="protein sequence ID" value="CAB4009262.1"/>
    <property type="molecule type" value="Genomic_DNA"/>
</dbReference>
<comment type="caution">
    <text evidence="1">The sequence shown here is derived from an EMBL/GenBank/DDBJ whole genome shotgun (WGS) entry which is preliminary data.</text>
</comment>
<keyword evidence="2" id="KW-1185">Reference proteome</keyword>
<dbReference type="Proteomes" id="UP001152795">
    <property type="component" value="Unassembled WGS sequence"/>
</dbReference>
<proteinExistence type="predicted"/>
<sequence>MATFRRVTGFLLRKVSETSFVGRSSGLFLCRNCTINGKITAFQGQIRTNSTKNDQIRKDEPIAYSKSPARHHKVNDTLKYDSSKLNSYRTLIICFGLFSFIIYYGFIREESEAEQKIFEFNEMQESPVLQSNQQTAGHSEILKK</sequence>
<dbReference type="AlphaFoldDB" id="A0A7D9EJ17"/>
<gene>
    <name evidence="1" type="ORF">PACLA_8A016376</name>
</gene>
<accession>A0A7D9EJ17</accession>
<evidence type="ECO:0000313" key="2">
    <source>
        <dbReference type="Proteomes" id="UP001152795"/>
    </source>
</evidence>
<dbReference type="OrthoDB" id="6012272at2759"/>
<organism evidence="1 2">
    <name type="scientific">Paramuricea clavata</name>
    <name type="common">Red gorgonian</name>
    <name type="synonym">Violescent sea-whip</name>
    <dbReference type="NCBI Taxonomy" id="317549"/>
    <lineage>
        <taxon>Eukaryota</taxon>
        <taxon>Metazoa</taxon>
        <taxon>Cnidaria</taxon>
        <taxon>Anthozoa</taxon>
        <taxon>Octocorallia</taxon>
        <taxon>Malacalcyonacea</taxon>
        <taxon>Plexauridae</taxon>
        <taxon>Paramuricea</taxon>
    </lineage>
</organism>
<evidence type="ECO:0000313" key="1">
    <source>
        <dbReference type="EMBL" id="CAB4009262.1"/>
    </source>
</evidence>
<dbReference type="Pfam" id="PF15013">
    <property type="entry name" value="CCSMST1"/>
    <property type="match status" value="1"/>
</dbReference>
<protein>
    <submittedName>
        <fullName evidence="1">Uncharacterized protein</fullName>
    </submittedName>
</protein>